<name>A0AAV8TQK4_9ROSI</name>
<dbReference type="GO" id="GO:0006081">
    <property type="term" value="P:aldehyde metabolic process"/>
    <property type="evidence" value="ECO:0007669"/>
    <property type="project" value="InterPro"/>
</dbReference>
<evidence type="ECO:0000313" key="7">
    <source>
        <dbReference type="EMBL" id="KAJ8769172.1"/>
    </source>
</evidence>
<comment type="catalytic activity">
    <reaction evidence="5">
        <text>an aldehyde + NAD(+) + H2O = a carboxylate + NADH + 2 H(+)</text>
        <dbReference type="Rhea" id="RHEA:16185"/>
        <dbReference type="ChEBI" id="CHEBI:15377"/>
        <dbReference type="ChEBI" id="CHEBI:15378"/>
        <dbReference type="ChEBI" id="CHEBI:17478"/>
        <dbReference type="ChEBI" id="CHEBI:29067"/>
        <dbReference type="ChEBI" id="CHEBI:57540"/>
        <dbReference type="ChEBI" id="CHEBI:57945"/>
        <dbReference type="EC" id="1.2.1.3"/>
    </reaction>
</comment>
<keyword evidence="8" id="KW-1185">Reference proteome</keyword>
<dbReference type="SUPFAM" id="SSF53720">
    <property type="entry name" value="ALDH-like"/>
    <property type="match status" value="1"/>
</dbReference>
<dbReference type="FunFam" id="3.40.309.10:FF:000003">
    <property type="entry name" value="Aldehyde dehydrogenase"/>
    <property type="match status" value="1"/>
</dbReference>
<dbReference type="Gene3D" id="3.40.605.10">
    <property type="entry name" value="Aldehyde Dehydrogenase, Chain A, domain 1"/>
    <property type="match status" value="1"/>
</dbReference>
<dbReference type="InterPro" id="IPR015590">
    <property type="entry name" value="Aldehyde_DH_dom"/>
</dbReference>
<organism evidence="7 8">
    <name type="scientific">Erythroxylum novogranatense</name>
    <dbReference type="NCBI Taxonomy" id="1862640"/>
    <lineage>
        <taxon>Eukaryota</taxon>
        <taxon>Viridiplantae</taxon>
        <taxon>Streptophyta</taxon>
        <taxon>Embryophyta</taxon>
        <taxon>Tracheophyta</taxon>
        <taxon>Spermatophyta</taxon>
        <taxon>Magnoliopsida</taxon>
        <taxon>eudicotyledons</taxon>
        <taxon>Gunneridae</taxon>
        <taxon>Pentapetalae</taxon>
        <taxon>rosids</taxon>
        <taxon>fabids</taxon>
        <taxon>Malpighiales</taxon>
        <taxon>Erythroxylaceae</taxon>
        <taxon>Erythroxylum</taxon>
    </lineage>
</organism>
<evidence type="ECO:0000256" key="5">
    <source>
        <dbReference type="ARBA" id="ARBA00049194"/>
    </source>
</evidence>
<dbReference type="EC" id="1.2.1.3" evidence="4"/>
<dbReference type="GO" id="GO:0004029">
    <property type="term" value="F:aldehyde dehydrogenase (NAD+) activity"/>
    <property type="evidence" value="ECO:0007669"/>
    <property type="project" value="UniProtKB-EC"/>
</dbReference>
<evidence type="ECO:0000256" key="2">
    <source>
        <dbReference type="ARBA" id="ARBA00023002"/>
    </source>
</evidence>
<keyword evidence="2" id="KW-0560">Oxidoreductase</keyword>
<comment type="caution">
    <text evidence="7">The sequence shown here is derived from an EMBL/GenBank/DDBJ whole genome shotgun (WGS) entry which is preliminary data.</text>
</comment>
<dbReference type="InterPro" id="IPR016162">
    <property type="entry name" value="Ald_DH_N"/>
</dbReference>
<dbReference type="Pfam" id="PF00171">
    <property type="entry name" value="Aldedh"/>
    <property type="match status" value="1"/>
</dbReference>
<dbReference type="InterPro" id="IPR012394">
    <property type="entry name" value="Aldehyde_DH_NAD(P)"/>
</dbReference>
<evidence type="ECO:0000256" key="4">
    <source>
        <dbReference type="ARBA" id="ARBA00024226"/>
    </source>
</evidence>
<evidence type="ECO:0000259" key="6">
    <source>
        <dbReference type="Pfam" id="PF00171"/>
    </source>
</evidence>
<dbReference type="PANTHER" id="PTHR43570:SF25">
    <property type="entry name" value="ALDEHYDE DEHYDROGENASE FAMILY 3 MEMBER I1, CHLOROPLASTIC"/>
    <property type="match status" value="1"/>
</dbReference>
<accession>A0AAV8TQK4</accession>
<keyword evidence="3" id="KW-0520">NAD</keyword>
<protein>
    <recommendedName>
        <fullName evidence="4">aldehyde dehydrogenase (NAD(+))</fullName>
        <ecNumber evidence="4">1.2.1.3</ecNumber>
    </recommendedName>
</protein>
<dbReference type="PANTHER" id="PTHR43570">
    <property type="entry name" value="ALDEHYDE DEHYDROGENASE"/>
    <property type="match status" value="1"/>
</dbReference>
<dbReference type="EMBL" id="JAIWQS010000003">
    <property type="protein sequence ID" value="KAJ8769172.1"/>
    <property type="molecule type" value="Genomic_DNA"/>
</dbReference>
<gene>
    <name evidence="7" type="ORF">K2173_000947</name>
</gene>
<feature type="domain" description="Aldehyde dehydrogenase" evidence="6">
    <location>
        <begin position="85"/>
        <end position="517"/>
    </location>
</feature>
<dbReference type="GO" id="GO:0005737">
    <property type="term" value="C:cytoplasm"/>
    <property type="evidence" value="ECO:0007669"/>
    <property type="project" value="TreeGrafter"/>
</dbReference>
<dbReference type="AlphaFoldDB" id="A0AAV8TQK4"/>
<reference evidence="7 8" key="1">
    <citation type="submission" date="2021-09" db="EMBL/GenBank/DDBJ databases">
        <title>Genomic insights and catalytic innovation underlie evolution of tropane alkaloids biosynthesis.</title>
        <authorList>
            <person name="Wang Y.-J."/>
            <person name="Tian T."/>
            <person name="Huang J.-P."/>
            <person name="Huang S.-X."/>
        </authorList>
    </citation>
    <scope>NUCLEOTIDE SEQUENCE [LARGE SCALE GENOMIC DNA]</scope>
    <source>
        <strain evidence="7">KIB-2018</strain>
        <tissue evidence="7">Leaf</tissue>
    </source>
</reference>
<evidence type="ECO:0000256" key="1">
    <source>
        <dbReference type="ARBA" id="ARBA00009986"/>
    </source>
</evidence>
<evidence type="ECO:0000256" key="3">
    <source>
        <dbReference type="ARBA" id="ARBA00023027"/>
    </source>
</evidence>
<comment type="similarity">
    <text evidence="1">Belongs to the aldehyde dehydrogenase family.</text>
</comment>
<dbReference type="FunFam" id="3.40.605.10:FF:000004">
    <property type="entry name" value="Aldehyde dehydrogenase"/>
    <property type="match status" value="1"/>
</dbReference>
<evidence type="ECO:0000313" key="8">
    <source>
        <dbReference type="Proteomes" id="UP001159364"/>
    </source>
</evidence>
<dbReference type="GO" id="GO:0009414">
    <property type="term" value="P:response to water deprivation"/>
    <property type="evidence" value="ECO:0007669"/>
    <property type="project" value="UniProtKB-ARBA"/>
</dbReference>
<dbReference type="InterPro" id="IPR016163">
    <property type="entry name" value="Ald_DH_C"/>
</dbReference>
<proteinExistence type="inferred from homology"/>
<sequence length="562" mass="62377">MPSLLLRLPLFQFQEVSFGCSSDGAARRILGFHYRQNIKQKQSSVLSFPHSTSIYPSYSISRSSSSCCSATLSVVADEVKRTFGTSEASSLVEELRQSFRSGRTKSYEWRISQLKSILRMVEEKEKDIYEALYKDLAKPEIDAFLSEIAMTKSSCKLAIEQLSTWMKPEEVKASFATYPSSAKIVPEPLGVVLVISTWNFPFLLSIDPVIGAISAGNAVVLKPSEIAPATSSLLLNLIEQYLDRSAVRVVEGAVPETTALLEQQWDKIFYTGSAMVGRIVMTAAAKHLTPVVLELGGKCPAIVDSNTNLEVTVRRIIAGKWQCNNAQACIGVDYLITTKDFAPKLIEALKARVEEFFGKDPMESKDMSRIVSLHHFNRLVRILDEDKVSKKIVHGGRRDQNRLKIAPTIVLDPPRDSSIMQEEIFGPLLPVVTVESINDSFAEINSRPKPLAAYLFTNDEKLKSDFIENVSSGGMLINDTVLHVSIDTLPFGGVGESGMGSYHGKYSFEAFSHKKSVLIRSFSGDATVRYPPYTPRKTKLLKALVNGNIFEIILALLWWSKD</sequence>
<dbReference type="GO" id="GO:0009737">
    <property type="term" value="P:response to abscisic acid"/>
    <property type="evidence" value="ECO:0007669"/>
    <property type="project" value="UniProtKB-ARBA"/>
</dbReference>
<dbReference type="InterPro" id="IPR016161">
    <property type="entry name" value="Ald_DH/histidinol_DH"/>
</dbReference>
<dbReference type="Gene3D" id="3.40.309.10">
    <property type="entry name" value="Aldehyde Dehydrogenase, Chain A, domain 2"/>
    <property type="match status" value="1"/>
</dbReference>
<dbReference type="Proteomes" id="UP001159364">
    <property type="component" value="Linkage Group LG03"/>
</dbReference>